<keyword evidence="2" id="KW-0547">Nucleotide-binding</keyword>
<sequence length="268" mass="29109">MDPGEEKMTAPPLSYRFRGLSVGYGDRDVLGGVSGSIEPGLVTALIGPNGSGKSTLLKTLGGFLPYRGSLALEGREIRRCPRRELGRLLGVVAQQTVLKAAFSVYDVIGFGRLPYQSLLARRLPADDRAIQAAAERLDIAPLLFRPVTELSGGERQRVFLAMVLAQDPSVFLLDEPTSAMDPRQALHAFRLMRELAKRGKTVVVVAHDINAALSCADRYLALRGGELIAAGRADRIDGGVLEKLYDTPFVPYISPEGDKAWHPSSKKR</sequence>
<evidence type="ECO:0000256" key="3">
    <source>
        <dbReference type="ARBA" id="ARBA00022840"/>
    </source>
</evidence>
<dbReference type="PROSITE" id="PS00211">
    <property type="entry name" value="ABC_TRANSPORTER_1"/>
    <property type="match status" value="1"/>
</dbReference>
<dbReference type="GO" id="GO:0005524">
    <property type="term" value="F:ATP binding"/>
    <property type="evidence" value="ECO:0007669"/>
    <property type="project" value="UniProtKB-KW"/>
</dbReference>
<dbReference type="GO" id="GO:0016887">
    <property type="term" value="F:ATP hydrolysis activity"/>
    <property type="evidence" value="ECO:0007669"/>
    <property type="project" value="InterPro"/>
</dbReference>
<dbReference type="PROSITE" id="PS50893">
    <property type="entry name" value="ABC_TRANSPORTER_2"/>
    <property type="match status" value="1"/>
</dbReference>
<keyword evidence="4" id="KW-1278">Translocase</keyword>
<keyword evidence="7" id="KW-1185">Reference proteome</keyword>
<keyword evidence="1" id="KW-0813">Transport</keyword>
<keyword evidence="3 6" id="KW-0067">ATP-binding</keyword>
<evidence type="ECO:0000259" key="5">
    <source>
        <dbReference type="PROSITE" id="PS50893"/>
    </source>
</evidence>
<dbReference type="InterPro" id="IPR027417">
    <property type="entry name" value="P-loop_NTPase"/>
</dbReference>
<accession>A0A6L5YA15</accession>
<gene>
    <name evidence="6" type="ORF">FYJ74_03075</name>
</gene>
<evidence type="ECO:0000313" key="6">
    <source>
        <dbReference type="EMBL" id="MST55031.1"/>
    </source>
</evidence>
<dbReference type="SMART" id="SM00382">
    <property type="entry name" value="AAA"/>
    <property type="match status" value="1"/>
</dbReference>
<dbReference type="EMBL" id="VUNH01000002">
    <property type="protein sequence ID" value="MST55031.1"/>
    <property type="molecule type" value="Genomic_DNA"/>
</dbReference>
<proteinExistence type="predicted"/>
<dbReference type="AlphaFoldDB" id="A0A6L5YA15"/>
<dbReference type="Proteomes" id="UP000473699">
    <property type="component" value="Unassembled WGS sequence"/>
</dbReference>
<evidence type="ECO:0000256" key="1">
    <source>
        <dbReference type="ARBA" id="ARBA00022448"/>
    </source>
</evidence>
<dbReference type="CDD" id="cd03214">
    <property type="entry name" value="ABC_Iron-Siderophores_B12_Hemin"/>
    <property type="match status" value="1"/>
</dbReference>
<evidence type="ECO:0000313" key="7">
    <source>
        <dbReference type="Proteomes" id="UP000473699"/>
    </source>
</evidence>
<reference evidence="6 7" key="1">
    <citation type="submission" date="2019-08" db="EMBL/GenBank/DDBJ databases">
        <title>In-depth cultivation of the pig gut microbiome towards novel bacterial diversity and tailored functional studies.</title>
        <authorList>
            <person name="Wylensek D."/>
            <person name="Hitch T.C.A."/>
            <person name="Clavel T."/>
        </authorList>
    </citation>
    <scope>NUCLEOTIDE SEQUENCE [LARGE SCALE GENOMIC DNA]</scope>
    <source>
        <strain evidence="6 7">SM-530-WT-4B</strain>
    </source>
</reference>
<protein>
    <submittedName>
        <fullName evidence="6">ABC transporter ATP-binding protein</fullName>
    </submittedName>
</protein>
<evidence type="ECO:0000256" key="4">
    <source>
        <dbReference type="ARBA" id="ARBA00022967"/>
    </source>
</evidence>
<dbReference type="Gene3D" id="3.40.50.300">
    <property type="entry name" value="P-loop containing nucleotide triphosphate hydrolases"/>
    <property type="match status" value="1"/>
</dbReference>
<dbReference type="PANTHER" id="PTHR42794:SF1">
    <property type="entry name" value="HEMIN IMPORT ATP-BINDING PROTEIN HMUV"/>
    <property type="match status" value="1"/>
</dbReference>
<organism evidence="6 7">
    <name type="scientific">Pyramidobacter porci</name>
    <dbReference type="NCBI Taxonomy" id="2605789"/>
    <lineage>
        <taxon>Bacteria</taxon>
        <taxon>Thermotogati</taxon>
        <taxon>Synergistota</taxon>
        <taxon>Synergistia</taxon>
        <taxon>Synergistales</taxon>
        <taxon>Dethiosulfovibrionaceae</taxon>
        <taxon>Pyramidobacter</taxon>
    </lineage>
</organism>
<comment type="caution">
    <text evidence="6">The sequence shown here is derived from an EMBL/GenBank/DDBJ whole genome shotgun (WGS) entry which is preliminary data.</text>
</comment>
<dbReference type="SUPFAM" id="SSF52540">
    <property type="entry name" value="P-loop containing nucleoside triphosphate hydrolases"/>
    <property type="match status" value="1"/>
</dbReference>
<evidence type="ECO:0000256" key="2">
    <source>
        <dbReference type="ARBA" id="ARBA00022741"/>
    </source>
</evidence>
<dbReference type="PANTHER" id="PTHR42794">
    <property type="entry name" value="HEMIN IMPORT ATP-BINDING PROTEIN HMUV"/>
    <property type="match status" value="1"/>
</dbReference>
<dbReference type="Pfam" id="PF00005">
    <property type="entry name" value="ABC_tran"/>
    <property type="match status" value="1"/>
</dbReference>
<dbReference type="InterPro" id="IPR017871">
    <property type="entry name" value="ABC_transporter-like_CS"/>
</dbReference>
<dbReference type="InterPro" id="IPR003439">
    <property type="entry name" value="ABC_transporter-like_ATP-bd"/>
</dbReference>
<dbReference type="InterPro" id="IPR003593">
    <property type="entry name" value="AAA+_ATPase"/>
</dbReference>
<feature type="domain" description="ABC transporter" evidence="5">
    <location>
        <begin position="15"/>
        <end position="249"/>
    </location>
</feature>
<name>A0A6L5YA15_9BACT</name>